<dbReference type="Pfam" id="PF02465">
    <property type="entry name" value="FliD_N"/>
    <property type="match status" value="1"/>
</dbReference>
<keyword evidence="4 5" id="KW-0975">Bacterial flagellum</keyword>
<dbReference type="PANTHER" id="PTHR30288:SF0">
    <property type="entry name" value="FLAGELLAR HOOK-ASSOCIATED PROTEIN 2"/>
    <property type="match status" value="1"/>
</dbReference>
<evidence type="ECO:0000256" key="5">
    <source>
        <dbReference type="RuleBase" id="RU362066"/>
    </source>
</evidence>
<dbReference type="Proteomes" id="UP000321234">
    <property type="component" value="Unassembled WGS sequence"/>
</dbReference>
<evidence type="ECO:0000256" key="3">
    <source>
        <dbReference type="ARBA" id="ARBA00023054"/>
    </source>
</evidence>
<comment type="caution">
    <text evidence="8">The sequence shown here is derived from an EMBL/GenBank/DDBJ whole genome shotgun (WGS) entry which is preliminary data.</text>
</comment>
<evidence type="ECO:0000259" key="6">
    <source>
        <dbReference type="Pfam" id="PF02465"/>
    </source>
</evidence>
<dbReference type="GO" id="GO:0009424">
    <property type="term" value="C:bacterial-type flagellum hook"/>
    <property type="evidence" value="ECO:0007669"/>
    <property type="project" value="UniProtKB-UniRule"/>
</dbReference>
<comment type="subunit">
    <text evidence="2 5">Homopentamer.</text>
</comment>
<organism evidence="8 9">
    <name type="scientific">Quadrisphaera setariae</name>
    <dbReference type="NCBI Taxonomy" id="2593304"/>
    <lineage>
        <taxon>Bacteria</taxon>
        <taxon>Bacillati</taxon>
        <taxon>Actinomycetota</taxon>
        <taxon>Actinomycetes</taxon>
        <taxon>Kineosporiales</taxon>
        <taxon>Kineosporiaceae</taxon>
        <taxon>Quadrisphaera</taxon>
    </lineage>
</organism>
<evidence type="ECO:0000259" key="7">
    <source>
        <dbReference type="Pfam" id="PF07195"/>
    </source>
</evidence>
<keyword evidence="9" id="KW-1185">Reference proteome</keyword>
<keyword evidence="5" id="KW-0964">Secreted</keyword>
<dbReference type="Pfam" id="PF07195">
    <property type="entry name" value="FliD_C"/>
    <property type="match status" value="1"/>
</dbReference>
<dbReference type="OrthoDB" id="5241527at2"/>
<name>A0A5C8ZAD8_9ACTN</name>
<gene>
    <name evidence="8" type="ORF">FMM08_16350</name>
</gene>
<dbReference type="RefSeq" id="WP_147927455.1">
    <property type="nucleotide sequence ID" value="NZ_VKAC01000010.1"/>
</dbReference>
<evidence type="ECO:0000313" key="8">
    <source>
        <dbReference type="EMBL" id="TXR55065.1"/>
    </source>
</evidence>
<keyword evidence="3" id="KW-0175">Coiled coil</keyword>
<dbReference type="InterPro" id="IPR040026">
    <property type="entry name" value="FliD"/>
</dbReference>
<dbReference type="GO" id="GO:0007155">
    <property type="term" value="P:cell adhesion"/>
    <property type="evidence" value="ECO:0007669"/>
    <property type="project" value="InterPro"/>
</dbReference>
<dbReference type="GO" id="GO:0005576">
    <property type="term" value="C:extracellular region"/>
    <property type="evidence" value="ECO:0007669"/>
    <property type="project" value="UniProtKB-SubCell"/>
</dbReference>
<protein>
    <recommendedName>
        <fullName evidence="5">Flagellar hook-associated protein 2</fullName>
        <shortName evidence="5">HAP2</shortName>
    </recommendedName>
    <alternativeName>
        <fullName evidence="5">Flagellar cap protein</fullName>
    </alternativeName>
</protein>
<dbReference type="InterPro" id="IPR010809">
    <property type="entry name" value="FliD_C"/>
</dbReference>
<dbReference type="EMBL" id="VKAC01000010">
    <property type="protein sequence ID" value="TXR55065.1"/>
    <property type="molecule type" value="Genomic_DNA"/>
</dbReference>
<feature type="domain" description="Flagellar hook-associated protein 2 N-terminal" evidence="6">
    <location>
        <begin position="23"/>
        <end position="124"/>
    </location>
</feature>
<dbReference type="PANTHER" id="PTHR30288">
    <property type="entry name" value="FLAGELLAR CAP/ASSEMBLY PROTEIN FLID"/>
    <property type="match status" value="1"/>
</dbReference>
<sequence length="475" mass="46851">MTSSTSSLSTSTSGAASISGLASGIDTAGLIKNFLALEAVPQTVLKGKLSTGQAQLSALQAINAKLASLTTSAAALSTGTALKTMAVATTSSADTATAKAVTATVTGTPTAGNLAIRVNALAVAESREFTGTTDTSKTSWTPPSGATSFPVTMTAAGVTKTFSAASYSAADVAAAINANHEGVTAAVIPDSNGADHLVLTAKSGSYPDFALTLTDSSNASVASEKENGNAGADAEISVNGITQKSKSNTFTGVVAGLDVTLGSSAAVNTTATVTTTRDAAATATSVGGVVSQIAAVLDDIDFHTTAPAPPAKASSVNGGLLAGNSVLRGISDALTRAVSDAAAAVGATTADTGIEVKTDGSVAVDTTKLTAFISKNPAISSTLLTQLGTAVNTVASQASLSGNETSPTTGTVSRLVAAMQSSNTRLGSDISAWDVRLAIRSKTLNAQFSAMETALSKLQSQSSALTTALKQLETN</sequence>
<dbReference type="GO" id="GO:0009421">
    <property type="term" value="C:bacterial-type flagellum filament cap"/>
    <property type="evidence" value="ECO:0007669"/>
    <property type="project" value="InterPro"/>
</dbReference>
<dbReference type="GO" id="GO:0071973">
    <property type="term" value="P:bacterial-type flagellum-dependent cell motility"/>
    <property type="evidence" value="ECO:0007669"/>
    <property type="project" value="TreeGrafter"/>
</dbReference>
<evidence type="ECO:0000256" key="2">
    <source>
        <dbReference type="ARBA" id="ARBA00011255"/>
    </source>
</evidence>
<reference evidence="8 9" key="1">
    <citation type="submission" date="2019-07" db="EMBL/GenBank/DDBJ databases">
        <title>Quadrisphaera sp. strain DD2A genome sequencing and assembly.</title>
        <authorList>
            <person name="Kim I."/>
        </authorList>
    </citation>
    <scope>NUCLEOTIDE SEQUENCE [LARGE SCALE GENOMIC DNA]</scope>
    <source>
        <strain evidence="8 9">DD2A</strain>
    </source>
</reference>
<proteinExistence type="inferred from homology"/>
<comment type="subcellular location">
    <subcellularLocation>
        <location evidence="5">Secreted</location>
    </subcellularLocation>
    <subcellularLocation>
        <location evidence="5">Bacterial flagellum</location>
    </subcellularLocation>
</comment>
<comment type="function">
    <text evidence="5">Required for morphogenesis and for the elongation of the flagellar filament by facilitating polymerization of the flagellin monomers at the tip of growing filament. Forms a capping structure, which prevents flagellin subunits (transported through the central channel of the flagellum) from leaking out without polymerization at the distal end.</text>
</comment>
<accession>A0A5C8ZAD8</accession>
<evidence type="ECO:0000256" key="4">
    <source>
        <dbReference type="ARBA" id="ARBA00023143"/>
    </source>
</evidence>
<comment type="similarity">
    <text evidence="1 5">Belongs to the FliD family.</text>
</comment>
<dbReference type="InterPro" id="IPR003481">
    <property type="entry name" value="FliD_N"/>
</dbReference>
<feature type="domain" description="Flagellar hook-associated protein 2 C-terminal" evidence="7">
    <location>
        <begin position="231"/>
        <end position="460"/>
    </location>
</feature>
<dbReference type="AlphaFoldDB" id="A0A5C8ZAD8"/>
<evidence type="ECO:0000313" key="9">
    <source>
        <dbReference type="Proteomes" id="UP000321234"/>
    </source>
</evidence>
<evidence type="ECO:0000256" key="1">
    <source>
        <dbReference type="ARBA" id="ARBA00009764"/>
    </source>
</evidence>